<gene>
    <name evidence="2" type="ORF">CEXT_35261</name>
</gene>
<sequence>MANGKSFPISQIYRISMEAGDSNNGQVILRSLTVLLVIQYASAMGFGGGLGGGFGGGYGMGAPRPFAMGYQANGGGAASLGVSKVTAVGVSEEATVTGMPRDCTGWSSTLPGRADSRPQSRPTNLVRMARRILLMSP</sequence>
<organism evidence="2 3">
    <name type="scientific">Caerostris extrusa</name>
    <name type="common">Bark spider</name>
    <name type="synonym">Caerostris bankana</name>
    <dbReference type="NCBI Taxonomy" id="172846"/>
    <lineage>
        <taxon>Eukaryota</taxon>
        <taxon>Metazoa</taxon>
        <taxon>Ecdysozoa</taxon>
        <taxon>Arthropoda</taxon>
        <taxon>Chelicerata</taxon>
        <taxon>Arachnida</taxon>
        <taxon>Araneae</taxon>
        <taxon>Araneomorphae</taxon>
        <taxon>Entelegynae</taxon>
        <taxon>Araneoidea</taxon>
        <taxon>Araneidae</taxon>
        <taxon>Caerostris</taxon>
    </lineage>
</organism>
<dbReference type="Proteomes" id="UP001054945">
    <property type="component" value="Unassembled WGS sequence"/>
</dbReference>
<name>A0AAV4NPQ2_CAEEX</name>
<evidence type="ECO:0000313" key="2">
    <source>
        <dbReference type="EMBL" id="GIX86782.1"/>
    </source>
</evidence>
<dbReference type="EMBL" id="BPLR01021170">
    <property type="protein sequence ID" value="GIX86782.1"/>
    <property type="molecule type" value="Genomic_DNA"/>
</dbReference>
<dbReference type="AlphaFoldDB" id="A0AAV4NPQ2"/>
<evidence type="ECO:0000313" key="3">
    <source>
        <dbReference type="Proteomes" id="UP001054945"/>
    </source>
</evidence>
<keyword evidence="3" id="KW-1185">Reference proteome</keyword>
<protein>
    <submittedName>
        <fullName evidence="2">Uncharacterized protein</fullName>
    </submittedName>
</protein>
<feature type="region of interest" description="Disordered" evidence="1">
    <location>
        <begin position="100"/>
        <end position="121"/>
    </location>
</feature>
<comment type="caution">
    <text evidence="2">The sequence shown here is derived from an EMBL/GenBank/DDBJ whole genome shotgun (WGS) entry which is preliminary data.</text>
</comment>
<proteinExistence type="predicted"/>
<accession>A0AAV4NPQ2</accession>
<evidence type="ECO:0000256" key="1">
    <source>
        <dbReference type="SAM" id="MobiDB-lite"/>
    </source>
</evidence>
<reference evidence="2 3" key="1">
    <citation type="submission" date="2021-06" db="EMBL/GenBank/DDBJ databases">
        <title>Caerostris extrusa draft genome.</title>
        <authorList>
            <person name="Kono N."/>
            <person name="Arakawa K."/>
        </authorList>
    </citation>
    <scope>NUCLEOTIDE SEQUENCE [LARGE SCALE GENOMIC DNA]</scope>
</reference>